<gene>
    <name evidence="1" type="ORF">PR048_031477</name>
</gene>
<proteinExistence type="predicted"/>
<dbReference type="EMBL" id="JARBHB010000015">
    <property type="protein sequence ID" value="KAJ8867674.1"/>
    <property type="molecule type" value="Genomic_DNA"/>
</dbReference>
<evidence type="ECO:0008006" key="3">
    <source>
        <dbReference type="Google" id="ProtNLM"/>
    </source>
</evidence>
<accession>A0ABQ9G9F3</accession>
<evidence type="ECO:0000313" key="1">
    <source>
        <dbReference type="EMBL" id="KAJ8867674.1"/>
    </source>
</evidence>
<reference evidence="1 2" key="1">
    <citation type="submission" date="2023-02" db="EMBL/GenBank/DDBJ databases">
        <title>LHISI_Scaffold_Assembly.</title>
        <authorList>
            <person name="Stuart O.P."/>
            <person name="Cleave R."/>
            <person name="Magrath M.J.L."/>
            <person name="Mikheyev A.S."/>
        </authorList>
    </citation>
    <scope>NUCLEOTIDE SEQUENCE [LARGE SCALE GENOMIC DNA]</scope>
    <source>
        <strain evidence="1">Daus_M_001</strain>
        <tissue evidence="1">Leg muscle</tissue>
    </source>
</reference>
<name>A0ABQ9G9F3_9NEOP</name>
<keyword evidence="2" id="KW-1185">Reference proteome</keyword>
<sequence>MSPTFNMGAGVSDIIQGHEHMVKVKVTNIRYGDRVLSQHGCSRPPAASTTEVADGPVLGILNPTRISFVCTRRRDILGVELKQDFGKVETYSKEIAGSSGSQQERLSNLQLSVLNPSTRRAGWTDQGRFRIKAQRNILGVELKLSHHCRSSERGVCSGPCEGPYTTHTVAAVVSLCGLRKFPSPDRKEHISPEVRTPCTSRRNCAFKVKKRGSDTGDTNTHAQCLIAPARKACNSLLHAGSKLSRVFYALCLPRPPRVGVGRVQRASLASRLRWSRDAVQHSFIRDHWHIARTSFKTIHRLAAAAITKLLPFTFTRTRGMRNSERVKAVHGKIEDRNHAVRCVLMWIGRRPTPLAWGRYRPCERPLSSHLVIIIEPRLGTANPSRLSVFKLPWLGTVRSLAYTVDDSVLPDVAVNASTFLVGYYKNARDNDLGDVAFDNLQVCRRKLRRGEKLAFRASAGAACRCEWRSKNAFRGGPSARSCRAPAPFRSVDMAARTVHFKASYNFSEALVKFYSQDIPPPRANKVNSLQIYLFLHLYVVPDDVACRRIFLGDLPFPPLLHSGAAALSPHFALIGSHDLVRLAHSLPTKANRVQSPAGSPDFRMWESCRTNPLVGGFYRGSTVSPAPSFRYCSILTSVTLIGSQDFAVRSRPHLFIH</sequence>
<comment type="caution">
    <text evidence="1">The sequence shown here is derived from an EMBL/GenBank/DDBJ whole genome shotgun (WGS) entry which is preliminary data.</text>
</comment>
<protein>
    <recommendedName>
        <fullName evidence="3">DNA-directed RNA polymerase</fullName>
    </recommendedName>
</protein>
<evidence type="ECO:0000313" key="2">
    <source>
        <dbReference type="Proteomes" id="UP001159363"/>
    </source>
</evidence>
<organism evidence="1 2">
    <name type="scientific">Dryococelus australis</name>
    <dbReference type="NCBI Taxonomy" id="614101"/>
    <lineage>
        <taxon>Eukaryota</taxon>
        <taxon>Metazoa</taxon>
        <taxon>Ecdysozoa</taxon>
        <taxon>Arthropoda</taxon>
        <taxon>Hexapoda</taxon>
        <taxon>Insecta</taxon>
        <taxon>Pterygota</taxon>
        <taxon>Neoptera</taxon>
        <taxon>Polyneoptera</taxon>
        <taxon>Phasmatodea</taxon>
        <taxon>Verophasmatodea</taxon>
        <taxon>Anareolatae</taxon>
        <taxon>Phasmatidae</taxon>
        <taxon>Eurycanthinae</taxon>
        <taxon>Dryococelus</taxon>
    </lineage>
</organism>
<dbReference type="Proteomes" id="UP001159363">
    <property type="component" value="Chromosome 14"/>
</dbReference>